<evidence type="ECO:0000313" key="2">
    <source>
        <dbReference type="EnsemblPlants" id="AET02508"/>
    </source>
</evidence>
<reference evidence="1 3" key="2">
    <citation type="journal article" date="2014" name="BMC Genomics">
        <title>An improved genome release (version Mt4.0) for the model legume Medicago truncatula.</title>
        <authorList>
            <person name="Tang H."/>
            <person name="Krishnakumar V."/>
            <person name="Bidwell S."/>
            <person name="Rosen B."/>
            <person name="Chan A."/>
            <person name="Zhou S."/>
            <person name="Gentzbittel L."/>
            <person name="Childs K.L."/>
            <person name="Yandell M."/>
            <person name="Gundlach H."/>
            <person name="Mayer K.F."/>
            <person name="Schwartz D.C."/>
            <person name="Town C.D."/>
        </authorList>
    </citation>
    <scope>GENOME REANNOTATION</scope>
    <source>
        <strain evidence="2 3">cv. Jemalong A17</strain>
    </source>
</reference>
<gene>
    <name evidence="1" type="ordered locus">MTR_8g041640</name>
</gene>
<dbReference type="EnsemblPlants" id="AET02508">
    <property type="protein sequence ID" value="AET02508"/>
    <property type="gene ID" value="MTR_8g041640"/>
</dbReference>
<proteinExistence type="predicted"/>
<organism evidence="1 3">
    <name type="scientific">Medicago truncatula</name>
    <name type="common">Barrel medic</name>
    <name type="synonym">Medicago tribuloides</name>
    <dbReference type="NCBI Taxonomy" id="3880"/>
    <lineage>
        <taxon>Eukaryota</taxon>
        <taxon>Viridiplantae</taxon>
        <taxon>Streptophyta</taxon>
        <taxon>Embryophyta</taxon>
        <taxon>Tracheophyta</taxon>
        <taxon>Spermatophyta</taxon>
        <taxon>Magnoliopsida</taxon>
        <taxon>eudicotyledons</taxon>
        <taxon>Gunneridae</taxon>
        <taxon>Pentapetalae</taxon>
        <taxon>rosids</taxon>
        <taxon>fabids</taxon>
        <taxon>Fabales</taxon>
        <taxon>Fabaceae</taxon>
        <taxon>Papilionoideae</taxon>
        <taxon>50 kb inversion clade</taxon>
        <taxon>NPAAA clade</taxon>
        <taxon>Hologalegina</taxon>
        <taxon>IRL clade</taxon>
        <taxon>Trifolieae</taxon>
        <taxon>Medicago</taxon>
    </lineage>
</organism>
<sequence length="200" mass="23279">MSKSISEDGVFMHNTLSKCCVNASKFELVELLYEEIEGTIVLDGYGKKFMCEWMENILCSGMQCTNCKLASWTMKLSLTFFFDYINIYMIYMMENWYEQLRKWGIVLMAALCHLLEKILNSKIEATGEKVILFMNLELHSLKSKLNFTFSHFHVCSLSFSLFTKVHLLNNTCSTNLNFIDVRFGVTEFTAPQRFVFQALH</sequence>
<dbReference type="STRING" id="3880.G7LIF1"/>
<dbReference type="HOGENOM" id="CLU_1368030_0_0_1"/>
<reference evidence="1 3" key="1">
    <citation type="journal article" date="2011" name="Nature">
        <title>The Medicago genome provides insight into the evolution of rhizobial symbioses.</title>
        <authorList>
            <person name="Young N.D."/>
            <person name="Debelle F."/>
            <person name="Oldroyd G.E."/>
            <person name="Geurts R."/>
            <person name="Cannon S.B."/>
            <person name="Udvardi M.K."/>
            <person name="Benedito V.A."/>
            <person name="Mayer K.F."/>
            <person name="Gouzy J."/>
            <person name="Schoof H."/>
            <person name="Van de Peer Y."/>
            <person name="Proost S."/>
            <person name="Cook D.R."/>
            <person name="Meyers B.C."/>
            <person name="Spannagl M."/>
            <person name="Cheung F."/>
            <person name="De Mita S."/>
            <person name="Krishnakumar V."/>
            <person name="Gundlach H."/>
            <person name="Zhou S."/>
            <person name="Mudge J."/>
            <person name="Bharti A.K."/>
            <person name="Murray J.D."/>
            <person name="Naoumkina M.A."/>
            <person name="Rosen B."/>
            <person name="Silverstein K.A."/>
            <person name="Tang H."/>
            <person name="Rombauts S."/>
            <person name="Zhao P.X."/>
            <person name="Zhou P."/>
            <person name="Barbe V."/>
            <person name="Bardou P."/>
            <person name="Bechner M."/>
            <person name="Bellec A."/>
            <person name="Berger A."/>
            <person name="Berges H."/>
            <person name="Bidwell S."/>
            <person name="Bisseling T."/>
            <person name="Choisne N."/>
            <person name="Couloux A."/>
            <person name="Denny R."/>
            <person name="Deshpande S."/>
            <person name="Dai X."/>
            <person name="Doyle J.J."/>
            <person name="Dudez A.M."/>
            <person name="Farmer A.D."/>
            <person name="Fouteau S."/>
            <person name="Franken C."/>
            <person name="Gibelin C."/>
            <person name="Gish J."/>
            <person name="Goldstein S."/>
            <person name="Gonzalez A.J."/>
            <person name="Green P.J."/>
            <person name="Hallab A."/>
            <person name="Hartog M."/>
            <person name="Hua A."/>
            <person name="Humphray S.J."/>
            <person name="Jeong D.H."/>
            <person name="Jing Y."/>
            <person name="Jocker A."/>
            <person name="Kenton S.M."/>
            <person name="Kim D.J."/>
            <person name="Klee K."/>
            <person name="Lai H."/>
            <person name="Lang C."/>
            <person name="Lin S."/>
            <person name="Macmil S.L."/>
            <person name="Magdelenat G."/>
            <person name="Matthews L."/>
            <person name="McCorrison J."/>
            <person name="Monaghan E.L."/>
            <person name="Mun J.H."/>
            <person name="Najar F.Z."/>
            <person name="Nicholson C."/>
            <person name="Noirot C."/>
            <person name="O'Bleness M."/>
            <person name="Paule C.R."/>
            <person name="Poulain J."/>
            <person name="Prion F."/>
            <person name="Qin B."/>
            <person name="Qu C."/>
            <person name="Retzel E.F."/>
            <person name="Riddle C."/>
            <person name="Sallet E."/>
            <person name="Samain S."/>
            <person name="Samson N."/>
            <person name="Sanders I."/>
            <person name="Saurat O."/>
            <person name="Scarpelli C."/>
            <person name="Schiex T."/>
            <person name="Segurens B."/>
            <person name="Severin A.J."/>
            <person name="Sherrier D.J."/>
            <person name="Shi R."/>
            <person name="Sims S."/>
            <person name="Singer S.R."/>
            <person name="Sinharoy S."/>
            <person name="Sterck L."/>
            <person name="Viollet A."/>
            <person name="Wang B.B."/>
            <person name="Wang K."/>
            <person name="Wang M."/>
            <person name="Wang X."/>
            <person name="Warfsmann J."/>
            <person name="Weissenbach J."/>
            <person name="White D.D."/>
            <person name="White J.D."/>
            <person name="Wiley G.B."/>
            <person name="Wincker P."/>
            <person name="Xing Y."/>
            <person name="Yang L."/>
            <person name="Yao Z."/>
            <person name="Ying F."/>
            <person name="Zhai J."/>
            <person name="Zhou L."/>
            <person name="Zuber A."/>
            <person name="Denarie J."/>
            <person name="Dixon R.A."/>
            <person name="May G.D."/>
            <person name="Schwartz D.C."/>
            <person name="Rogers J."/>
            <person name="Quetier F."/>
            <person name="Town C.D."/>
            <person name="Roe B.A."/>
        </authorList>
    </citation>
    <scope>NUCLEOTIDE SEQUENCE [LARGE SCALE GENOMIC DNA]</scope>
    <source>
        <strain evidence="1">A17</strain>
        <strain evidence="2 3">cv. Jemalong A17</strain>
    </source>
</reference>
<dbReference type="EMBL" id="CM001224">
    <property type="protein sequence ID" value="AET02508.1"/>
    <property type="molecule type" value="Genomic_DNA"/>
</dbReference>
<dbReference type="PaxDb" id="3880-AET02508"/>
<dbReference type="eggNOG" id="KOG4197">
    <property type="taxonomic scope" value="Eukaryota"/>
</dbReference>
<dbReference type="AlphaFoldDB" id="G7LIF1"/>
<evidence type="ECO:0000313" key="3">
    <source>
        <dbReference type="Proteomes" id="UP000002051"/>
    </source>
</evidence>
<reference evidence="2" key="3">
    <citation type="submission" date="2015-04" db="UniProtKB">
        <authorList>
            <consortium name="EnsemblPlants"/>
        </authorList>
    </citation>
    <scope>IDENTIFICATION</scope>
    <source>
        <strain evidence="2">cv. Jemalong A17</strain>
    </source>
</reference>
<evidence type="ECO:0000313" key="1">
    <source>
        <dbReference type="EMBL" id="AET02508.1"/>
    </source>
</evidence>
<dbReference type="Proteomes" id="UP000002051">
    <property type="component" value="Chromosome 8"/>
</dbReference>
<protein>
    <submittedName>
        <fullName evidence="1 2">Uncharacterized protein</fullName>
    </submittedName>
</protein>
<keyword evidence="3" id="KW-1185">Reference proteome</keyword>
<accession>G7LIF1</accession>
<name>G7LIF1_MEDTR</name>